<comment type="caution">
    <text evidence="1">The sequence shown here is derived from an EMBL/GenBank/DDBJ whole genome shotgun (WGS) entry which is preliminary data.</text>
</comment>
<keyword evidence="2" id="KW-1185">Reference proteome</keyword>
<evidence type="ECO:0000313" key="1">
    <source>
        <dbReference type="EMBL" id="EFB76594.1"/>
    </source>
</evidence>
<dbReference type="AlphaFoldDB" id="D1PKT6"/>
<evidence type="ECO:0000313" key="2">
    <source>
        <dbReference type="Proteomes" id="UP000003438"/>
    </source>
</evidence>
<protein>
    <submittedName>
        <fullName evidence="1">Uncharacterized protein</fullName>
    </submittedName>
</protein>
<name>D1PKT6_9FIRM</name>
<dbReference type="EMBL" id="ACBY02000020">
    <property type="protein sequence ID" value="EFB76594.1"/>
    <property type="molecule type" value="Genomic_DNA"/>
</dbReference>
<proteinExistence type="predicted"/>
<gene>
    <name evidence="1" type="ORF">SUBVAR_04970</name>
</gene>
<sequence length="39" mass="4422">MILSVYKIVNFQKSGGARGNPRTAFSCHIIEEVRREVNT</sequence>
<reference evidence="1" key="1">
    <citation type="submission" date="2009-12" db="EMBL/GenBank/DDBJ databases">
        <authorList>
            <person name="Weinstock G."/>
            <person name="Sodergren E."/>
            <person name="Clifton S."/>
            <person name="Fulton L."/>
            <person name="Fulton B."/>
            <person name="Courtney L."/>
            <person name="Fronick C."/>
            <person name="Harrison M."/>
            <person name="Strong C."/>
            <person name="Farmer C."/>
            <person name="Delahaunty K."/>
            <person name="Markovic C."/>
            <person name="Hall O."/>
            <person name="Minx P."/>
            <person name="Tomlinson C."/>
            <person name="Mitreva M."/>
            <person name="Nelson J."/>
            <person name="Hou S."/>
            <person name="Wollam A."/>
            <person name="Pepin K.H."/>
            <person name="Johnson M."/>
            <person name="Bhonagiri V."/>
            <person name="Nash W.E."/>
            <person name="Warren W."/>
            <person name="Chinwalla A."/>
            <person name="Mardis E.R."/>
            <person name="Wilson R.K."/>
        </authorList>
    </citation>
    <scope>NUCLEOTIDE SEQUENCE [LARGE SCALE GENOMIC DNA]</scope>
    <source>
        <strain evidence="1">DSM 15176</strain>
    </source>
</reference>
<organism evidence="1 2">
    <name type="scientific">Subdoligranulum variabile DSM 15176</name>
    <dbReference type="NCBI Taxonomy" id="411471"/>
    <lineage>
        <taxon>Bacteria</taxon>
        <taxon>Bacillati</taxon>
        <taxon>Bacillota</taxon>
        <taxon>Clostridia</taxon>
        <taxon>Eubacteriales</taxon>
        <taxon>Oscillospiraceae</taxon>
        <taxon>Subdoligranulum</taxon>
    </lineage>
</organism>
<dbReference type="HOGENOM" id="CLU_3318045_0_0_9"/>
<dbReference type="Proteomes" id="UP000003438">
    <property type="component" value="Unassembled WGS sequence"/>
</dbReference>
<accession>D1PKT6</accession>